<sequence>MLSNAVAFYALQLIGASGLVIIAFTAALSSKINRHPSWFSFCTSWIIACLSYSLLLLSGQANADPSYPICATQAALIYAAPALTGASTLAMFIYVYFTMQSVLSKSDLSHTTRFRMLLIIIPYFIWAVIFVALFIFSAKAPDDVQKADNDYYCNFKTRIPKKTSSAIACILTVVIIVFEVIIGIQLRRSWDGLARVPSAMGMAVRVMIFGVVVILALALSIIYLLPINAGPSVDITLAIIPVMGVIIFGSQRDIINAWKFWAVWDFSLGIHDSKAVNYDIYPKWCKALRTNEHHSSRKMRVHASPP</sequence>
<feature type="transmembrane region" description="Helical" evidence="1">
    <location>
        <begin position="117"/>
        <end position="136"/>
    </location>
</feature>
<reference evidence="2 3" key="1">
    <citation type="submission" date="2015-12" db="EMBL/GenBank/DDBJ databases">
        <title>Draft genome sequence of Moniliophthora roreri, the causal agent of frosty pod rot of cacao.</title>
        <authorList>
            <person name="Aime M.C."/>
            <person name="Diaz-Valderrama J.R."/>
            <person name="Kijpornyongpan T."/>
            <person name="Phillips-Mora W."/>
        </authorList>
    </citation>
    <scope>NUCLEOTIDE SEQUENCE [LARGE SCALE GENOMIC DNA]</scope>
    <source>
        <strain evidence="2 3">MCA 2952</strain>
    </source>
</reference>
<dbReference type="eggNOG" id="ENOG502ST3A">
    <property type="taxonomic scope" value="Eukaryota"/>
</dbReference>
<feature type="transmembrane region" description="Helical" evidence="1">
    <location>
        <begin position="75"/>
        <end position="97"/>
    </location>
</feature>
<keyword evidence="1" id="KW-0472">Membrane</keyword>
<dbReference type="Proteomes" id="UP000054988">
    <property type="component" value="Unassembled WGS sequence"/>
</dbReference>
<feature type="transmembrane region" description="Helical" evidence="1">
    <location>
        <begin position="6"/>
        <end position="26"/>
    </location>
</feature>
<dbReference type="AlphaFoldDB" id="A0A0W0F3N0"/>
<accession>A0A0W0F3N0</accession>
<feature type="transmembrane region" description="Helical" evidence="1">
    <location>
        <begin position="165"/>
        <end position="186"/>
    </location>
</feature>
<keyword evidence="1" id="KW-0812">Transmembrane</keyword>
<evidence type="ECO:0000313" key="3">
    <source>
        <dbReference type="Proteomes" id="UP000054988"/>
    </source>
</evidence>
<feature type="transmembrane region" description="Helical" evidence="1">
    <location>
        <begin position="231"/>
        <end position="249"/>
    </location>
</feature>
<feature type="transmembrane region" description="Helical" evidence="1">
    <location>
        <begin position="206"/>
        <end position="225"/>
    </location>
</feature>
<feature type="transmembrane region" description="Helical" evidence="1">
    <location>
        <begin position="38"/>
        <end position="55"/>
    </location>
</feature>
<comment type="caution">
    <text evidence="2">The sequence shown here is derived from an EMBL/GenBank/DDBJ whole genome shotgun (WGS) entry which is preliminary data.</text>
</comment>
<evidence type="ECO:0008006" key="4">
    <source>
        <dbReference type="Google" id="ProtNLM"/>
    </source>
</evidence>
<protein>
    <recommendedName>
        <fullName evidence="4">G-protein coupled receptors family 3 profile domain-containing protein</fullName>
    </recommendedName>
</protein>
<evidence type="ECO:0000313" key="2">
    <source>
        <dbReference type="EMBL" id="KTB30872.1"/>
    </source>
</evidence>
<keyword evidence="1" id="KW-1133">Transmembrane helix</keyword>
<name>A0A0W0F3N0_MONRR</name>
<organism evidence="2 3">
    <name type="scientific">Moniliophthora roreri</name>
    <name type="common">Frosty pod rot fungus</name>
    <name type="synonym">Monilia roreri</name>
    <dbReference type="NCBI Taxonomy" id="221103"/>
    <lineage>
        <taxon>Eukaryota</taxon>
        <taxon>Fungi</taxon>
        <taxon>Dikarya</taxon>
        <taxon>Basidiomycota</taxon>
        <taxon>Agaricomycotina</taxon>
        <taxon>Agaricomycetes</taxon>
        <taxon>Agaricomycetidae</taxon>
        <taxon>Agaricales</taxon>
        <taxon>Marasmiineae</taxon>
        <taxon>Marasmiaceae</taxon>
        <taxon>Moniliophthora</taxon>
    </lineage>
</organism>
<dbReference type="EMBL" id="LATX01002361">
    <property type="protein sequence ID" value="KTB30872.1"/>
    <property type="molecule type" value="Genomic_DNA"/>
</dbReference>
<evidence type="ECO:0000256" key="1">
    <source>
        <dbReference type="SAM" id="Phobius"/>
    </source>
</evidence>
<proteinExistence type="predicted"/>
<gene>
    <name evidence="2" type="ORF">WG66_16572</name>
</gene>